<dbReference type="Pfam" id="PF04909">
    <property type="entry name" value="Amidohydro_2"/>
    <property type="match status" value="1"/>
</dbReference>
<accession>A0AA41W9L8</accession>
<dbReference type="RefSeq" id="WP_284055441.1">
    <property type="nucleotide sequence ID" value="NZ_JAMSLR010000001.1"/>
</dbReference>
<keyword evidence="1" id="KW-0456">Lyase</keyword>
<dbReference type="PANTHER" id="PTHR21240:SF30">
    <property type="entry name" value="AMIDOHYDROLASE-RELATED DOMAIN-CONTAINING PROTEIN-RELATED"/>
    <property type="match status" value="1"/>
</dbReference>
<dbReference type="EMBL" id="JAMSLR010000001">
    <property type="protein sequence ID" value="MCM8747656.1"/>
    <property type="molecule type" value="Genomic_DNA"/>
</dbReference>
<reference evidence="3" key="1">
    <citation type="submission" date="2022-06" db="EMBL/GenBank/DDBJ databases">
        <title>CFH 74404 Thermomicrobiaceae sp.</title>
        <authorList>
            <person name="Ming H."/>
            <person name="Li W.-J."/>
            <person name="Zhao Z."/>
        </authorList>
    </citation>
    <scope>NUCLEOTIDE SEQUENCE</scope>
    <source>
        <strain evidence="3">CFH 74404</strain>
    </source>
</reference>
<dbReference type="InterPro" id="IPR006680">
    <property type="entry name" value="Amidohydro-rel"/>
</dbReference>
<dbReference type="Gene3D" id="3.20.20.140">
    <property type="entry name" value="Metal-dependent hydrolases"/>
    <property type="match status" value="1"/>
</dbReference>
<name>A0AA41W9L8_9BACT</name>
<dbReference type="Proteomes" id="UP001165306">
    <property type="component" value="Unassembled WGS sequence"/>
</dbReference>
<dbReference type="GO" id="GO:0016787">
    <property type="term" value="F:hydrolase activity"/>
    <property type="evidence" value="ECO:0007669"/>
    <property type="project" value="InterPro"/>
</dbReference>
<proteinExistence type="predicted"/>
<evidence type="ECO:0000313" key="4">
    <source>
        <dbReference type="Proteomes" id="UP001165306"/>
    </source>
</evidence>
<comment type="caution">
    <text evidence="3">The sequence shown here is derived from an EMBL/GenBank/DDBJ whole genome shotgun (WGS) entry which is preliminary data.</text>
</comment>
<gene>
    <name evidence="3" type="ORF">NET02_00690</name>
</gene>
<dbReference type="InterPro" id="IPR032466">
    <property type="entry name" value="Metal_Hydrolase"/>
</dbReference>
<dbReference type="GO" id="GO:0016831">
    <property type="term" value="F:carboxy-lyase activity"/>
    <property type="evidence" value="ECO:0007669"/>
    <property type="project" value="InterPro"/>
</dbReference>
<organism evidence="3 4">
    <name type="scientific">Thermalbibacter longus</name>
    <dbReference type="NCBI Taxonomy" id="2951981"/>
    <lineage>
        <taxon>Bacteria</taxon>
        <taxon>Pseudomonadati</taxon>
        <taxon>Thermomicrobiota</taxon>
        <taxon>Thermomicrobia</taxon>
        <taxon>Thermomicrobiales</taxon>
        <taxon>Thermomicrobiaceae</taxon>
        <taxon>Thermalbibacter</taxon>
    </lineage>
</organism>
<keyword evidence="4" id="KW-1185">Reference proteome</keyword>
<protein>
    <submittedName>
        <fullName evidence="3">Amidohydrolase family protein</fullName>
    </submittedName>
</protein>
<evidence type="ECO:0000313" key="3">
    <source>
        <dbReference type="EMBL" id="MCM8747656.1"/>
    </source>
</evidence>
<dbReference type="SUPFAM" id="SSF51556">
    <property type="entry name" value="Metallo-dependent hydrolases"/>
    <property type="match status" value="1"/>
</dbReference>
<sequence length="330" mass="36797">MRIDVHTHFYPSGYLAEIRRHSDHASVTVDDAGQLVLHYAGDYNVLAPAHHSVEARLADMDAAGIDLSVMSLTTPGVHVERPERGVTLAKLVNDEYAELQRQYPERFRFFATLPLQAPDEAAKELERAVRQLGLAGAMIFSNVNGEPVDRPRFWPIYEAAEALGAPIVVHPTAPAFAEYLSEYRLVALLGFAYDTTMVAVRMVLGGVLDRFPGLRLIQTHLGGVLPYLAERVQRGYAVYPELKGKLQRTPIEYFREMYLDTVLFDPDCLKLGLAFAGEDRLLLGSDHPHQVGDLFKAVRVIKELPVERTVKEKILSGNARRLLKIETAAA</sequence>
<feature type="domain" description="Amidohydrolase-related" evidence="2">
    <location>
        <begin position="3"/>
        <end position="324"/>
    </location>
</feature>
<dbReference type="GO" id="GO:0019748">
    <property type="term" value="P:secondary metabolic process"/>
    <property type="evidence" value="ECO:0007669"/>
    <property type="project" value="TreeGrafter"/>
</dbReference>
<evidence type="ECO:0000256" key="1">
    <source>
        <dbReference type="ARBA" id="ARBA00023239"/>
    </source>
</evidence>
<evidence type="ECO:0000259" key="2">
    <source>
        <dbReference type="Pfam" id="PF04909"/>
    </source>
</evidence>
<dbReference type="AlphaFoldDB" id="A0AA41W9L8"/>
<dbReference type="PANTHER" id="PTHR21240">
    <property type="entry name" value="2-AMINO-3-CARBOXYLMUCONATE-6-SEMIALDEHYDE DECARBOXYLASE"/>
    <property type="match status" value="1"/>
</dbReference>
<dbReference type="InterPro" id="IPR032465">
    <property type="entry name" value="ACMSD"/>
</dbReference>
<dbReference type="GO" id="GO:0005829">
    <property type="term" value="C:cytosol"/>
    <property type="evidence" value="ECO:0007669"/>
    <property type="project" value="TreeGrafter"/>
</dbReference>